<dbReference type="InterPro" id="IPR016024">
    <property type="entry name" value="ARM-type_fold"/>
</dbReference>
<feature type="compositionally biased region" description="Polar residues" evidence="1">
    <location>
        <begin position="111"/>
        <end position="120"/>
    </location>
</feature>
<feature type="compositionally biased region" description="Basic and acidic residues" evidence="1">
    <location>
        <begin position="77"/>
        <end position="89"/>
    </location>
</feature>
<comment type="caution">
    <text evidence="2">The sequence shown here is derived from an EMBL/GenBank/DDBJ whole genome shotgun (WGS) entry which is preliminary data.</text>
</comment>
<reference evidence="2" key="1">
    <citation type="submission" date="2021-01" db="EMBL/GenBank/DDBJ databases">
        <authorList>
            <person name="Kaushik A."/>
        </authorList>
    </citation>
    <scope>NUCLEOTIDE SEQUENCE</scope>
    <source>
        <strain evidence="2">AG5</strain>
    </source>
</reference>
<evidence type="ECO:0000313" key="3">
    <source>
        <dbReference type="Proteomes" id="UP000663827"/>
    </source>
</evidence>
<evidence type="ECO:0000256" key="1">
    <source>
        <dbReference type="SAM" id="MobiDB-lite"/>
    </source>
</evidence>
<dbReference type="Gene3D" id="1.25.10.10">
    <property type="entry name" value="Leucine-rich Repeat Variant"/>
    <property type="match status" value="1"/>
</dbReference>
<proteinExistence type="predicted"/>
<dbReference type="InterPro" id="IPR000225">
    <property type="entry name" value="Armadillo"/>
</dbReference>
<feature type="region of interest" description="Disordered" evidence="1">
    <location>
        <begin position="64"/>
        <end position="131"/>
    </location>
</feature>
<accession>A0A8H3E5R4</accession>
<feature type="compositionally biased region" description="Basic and acidic residues" evidence="1">
    <location>
        <begin position="16"/>
        <end position="25"/>
    </location>
</feature>
<protein>
    <submittedName>
        <fullName evidence="2">Uncharacterized protein</fullName>
    </submittedName>
</protein>
<gene>
    <name evidence="2" type="ORF">RDB_LOCUS116471</name>
</gene>
<organism evidence="2 3">
    <name type="scientific">Rhizoctonia solani</name>
    <dbReference type="NCBI Taxonomy" id="456999"/>
    <lineage>
        <taxon>Eukaryota</taxon>
        <taxon>Fungi</taxon>
        <taxon>Dikarya</taxon>
        <taxon>Basidiomycota</taxon>
        <taxon>Agaricomycotina</taxon>
        <taxon>Agaricomycetes</taxon>
        <taxon>Cantharellales</taxon>
        <taxon>Ceratobasidiaceae</taxon>
        <taxon>Rhizoctonia</taxon>
    </lineage>
</organism>
<evidence type="ECO:0000313" key="2">
    <source>
        <dbReference type="EMBL" id="CAE7180741.1"/>
    </source>
</evidence>
<dbReference type="InterPro" id="IPR011989">
    <property type="entry name" value="ARM-like"/>
</dbReference>
<feature type="region of interest" description="Disordered" evidence="1">
    <location>
        <begin position="1"/>
        <end position="39"/>
    </location>
</feature>
<dbReference type="AlphaFoldDB" id="A0A8H3E5R4"/>
<dbReference type="SUPFAM" id="SSF48371">
    <property type="entry name" value="ARM repeat"/>
    <property type="match status" value="1"/>
</dbReference>
<dbReference type="Proteomes" id="UP000663827">
    <property type="component" value="Unassembled WGS sequence"/>
</dbReference>
<dbReference type="SMART" id="SM00185">
    <property type="entry name" value="ARM"/>
    <property type="match status" value="5"/>
</dbReference>
<name>A0A8H3E5R4_9AGAM</name>
<dbReference type="EMBL" id="CAJNJQ010002608">
    <property type="protein sequence ID" value="CAE7180741.1"/>
    <property type="molecule type" value="Genomic_DNA"/>
</dbReference>
<sequence>MTQVGTAAYPQFLHRARPDNVDRSTGESTEIELLPPPSYDLAIESPTTPGFMFPTFIPNSLDVASSADGPASPPPNDRARWYHPEEDHFYSPPVPTAHQAPGSPQPWADTGSPSPNTPSIYTHRRTVDPNPPLHTRPTFPIPESPGFPISTPSVQPVPRQQMPGRNKHLGIDPTTLPTALCISQSLMTAVNTGKDQAEIGRLIQEVIQLGEDENQARKMVEAGAIPHLITQFQKNLSTGERINDIVMAIGLLSHDLLSANSIIRSGTATLLAEFSKAAQLDPVRACLAWCLGRMIQSDDIAAKFIEDGLPDLLLNWLCISDSKDTQRYSAWVLGTLARTDILAEKLVQKGVIPVLTSHLMKTAVPDADSEDLCVALFGVARLARTIKCSKALAAAGSVEPMVRSLQQSLDPDVLNWSARAIGCHMRPNSSDMAQLLLWEGAAEGLARLPRSIPPEETEALGSFAFAVARFSCAEWGSGTRKALVRAGVVDALLSALRAASAIHTTNPQVHAELAVAVSFLGDIGGSAIRKEIRDAGGVDILKKVARQGPPDVQKACEMAITVITGNVFTRSSASAKTAFIHDWSGGCPEYPIIHPDFEGWR</sequence>